<dbReference type="EMBL" id="JBBNAF010000005">
    <property type="protein sequence ID" value="KAK9142702.1"/>
    <property type="molecule type" value="Genomic_DNA"/>
</dbReference>
<reference evidence="2 3" key="1">
    <citation type="submission" date="2024-01" db="EMBL/GenBank/DDBJ databases">
        <title>Genome assemblies of Stephania.</title>
        <authorList>
            <person name="Yang L."/>
        </authorList>
    </citation>
    <scope>NUCLEOTIDE SEQUENCE [LARGE SCALE GENOMIC DNA]</scope>
    <source>
        <strain evidence="2">YNDBR</strain>
        <tissue evidence="2">Leaf</tissue>
    </source>
</reference>
<keyword evidence="1" id="KW-0472">Membrane</keyword>
<evidence type="ECO:0000256" key="1">
    <source>
        <dbReference type="SAM" id="Phobius"/>
    </source>
</evidence>
<name>A0AAP0PG42_9MAGN</name>
<dbReference type="Proteomes" id="UP001420932">
    <property type="component" value="Unassembled WGS sequence"/>
</dbReference>
<protein>
    <submittedName>
        <fullName evidence="2">Uncharacterized protein</fullName>
    </submittedName>
</protein>
<comment type="caution">
    <text evidence="2">The sequence shown here is derived from an EMBL/GenBank/DDBJ whole genome shotgun (WGS) entry which is preliminary data.</text>
</comment>
<proteinExistence type="predicted"/>
<feature type="transmembrane region" description="Helical" evidence="1">
    <location>
        <begin position="191"/>
        <end position="211"/>
    </location>
</feature>
<gene>
    <name evidence="2" type="ORF">Syun_012102</name>
</gene>
<organism evidence="2 3">
    <name type="scientific">Stephania yunnanensis</name>
    <dbReference type="NCBI Taxonomy" id="152371"/>
    <lineage>
        <taxon>Eukaryota</taxon>
        <taxon>Viridiplantae</taxon>
        <taxon>Streptophyta</taxon>
        <taxon>Embryophyta</taxon>
        <taxon>Tracheophyta</taxon>
        <taxon>Spermatophyta</taxon>
        <taxon>Magnoliopsida</taxon>
        <taxon>Ranunculales</taxon>
        <taxon>Menispermaceae</taxon>
        <taxon>Menispermoideae</taxon>
        <taxon>Cissampelideae</taxon>
        <taxon>Stephania</taxon>
    </lineage>
</organism>
<keyword evidence="1" id="KW-1133">Transmembrane helix</keyword>
<accession>A0AAP0PG42</accession>
<keyword evidence="3" id="KW-1185">Reference proteome</keyword>
<evidence type="ECO:0000313" key="2">
    <source>
        <dbReference type="EMBL" id="KAK9142702.1"/>
    </source>
</evidence>
<dbReference type="AlphaFoldDB" id="A0AAP0PG42"/>
<evidence type="ECO:0000313" key="3">
    <source>
        <dbReference type="Proteomes" id="UP001420932"/>
    </source>
</evidence>
<keyword evidence="1" id="KW-0812">Transmembrane</keyword>
<sequence length="234" mass="26685">MAEAVARDRVRDPVECTDWDNDLVMHMGKDMDVFQLEEISTYMYGRVDSQKQIHATATSSPTDLHFSRAYNGYTWCVLCLEVSEEPAHHGGAQLVAEEPNPTELPVKMEFLNLIEKRTVFVYHAEGVKKKDDRMADLNTMKSRTEFEEQKRLAWDLQNRIEDVMFQNVVDGHKLSLAINVGNSLAFILKCALWSSAIILLVLAMVVVDLMLEALYPDVYRNVHEYGMGIDIAKV</sequence>